<evidence type="ECO:0000259" key="1">
    <source>
        <dbReference type="Pfam" id="PF01636"/>
    </source>
</evidence>
<keyword evidence="2" id="KW-0808">Transferase</keyword>
<accession>A0AAW0DK76</accession>
<keyword evidence="3" id="KW-1185">Reference proteome</keyword>
<dbReference type="GO" id="GO:0016301">
    <property type="term" value="F:kinase activity"/>
    <property type="evidence" value="ECO:0007669"/>
    <property type="project" value="UniProtKB-KW"/>
</dbReference>
<reference evidence="2 3" key="1">
    <citation type="journal article" date="2024" name="J Genomics">
        <title>Draft genome sequencing and assembly of Favolaschia claudopus CIRM-BRFM 2984 isolated from oak limbs.</title>
        <authorList>
            <person name="Navarro D."/>
            <person name="Drula E."/>
            <person name="Chaduli D."/>
            <person name="Cazenave R."/>
            <person name="Ahrendt S."/>
            <person name="Wang J."/>
            <person name="Lipzen A."/>
            <person name="Daum C."/>
            <person name="Barry K."/>
            <person name="Grigoriev I.V."/>
            <person name="Favel A."/>
            <person name="Rosso M.N."/>
            <person name="Martin F."/>
        </authorList>
    </citation>
    <scope>NUCLEOTIDE SEQUENCE [LARGE SCALE GENOMIC DNA]</scope>
    <source>
        <strain evidence="2 3">CIRM-BRFM 2984</strain>
    </source>
</reference>
<sequence length="284" mass="32135">MQNSHSGPKISIWTLETIKSRMQAGTRIPSSEGERVRAVDIGDNLIIKFGRWIAPEEGLATQFVARHTQGIPVATIHAIVRDEASNPPYTYIVQERLPGKRLIELLPMLDAATCYTIALELKAILSELAKLNTLGCMGTFGFPGQYPYTSLDQFIEGYPPYRITSPHDFVRWLPDAVRSVDPESPPLPSNIFDAFDTSRPPIFCHGDLVPENILVFDGHISGVIDWGCAGWYPYFWNDWIACWRQKMPQYRDGKWIEMVNVMTEPFPAEVAAFEKIFRKASETL</sequence>
<proteinExistence type="predicted"/>
<dbReference type="InterPro" id="IPR002575">
    <property type="entry name" value="Aminoglycoside_PTrfase"/>
</dbReference>
<evidence type="ECO:0000313" key="2">
    <source>
        <dbReference type="EMBL" id="KAK7051788.1"/>
    </source>
</evidence>
<gene>
    <name evidence="2" type="ORF">R3P38DRAFT_2857379</name>
</gene>
<dbReference type="PANTHER" id="PTHR21310:SF15">
    <property type="entry name" value="AMINOGLYCOSIDE PHOSPHOTRANSFERASE DOMAIN-CONTAINING PROTEIN"/>
    <property type="match status" value="1"/>
</dbReference>
<name>A0AAW0DK76_9AGAR</name>
<evidence type="ECO:0000313" key="3">
    <source>
        <dbReference type="Proteomes" id="UP001362999"/>
    </source>
</evidence>
<dbReference type="Gene3D" id="3.90.1200.10">
    <property type="match status" value="1"/>
</dbReference>
<keyword evidence="2" id="KW-0418">Kinase</keyword>
<dbReference type="AlphaFoldDB" id="A0AAW0DK76"/>
<dbReference type="EMBL" id="JAWWNJ010000007">
    <property type="protein sequence ID" value="KAK7051788.1"/>
    <property type="molecule type" value="Genomic_DNA"/>
</dbReference>
<dbReference type="Pfam" id="PF01636">
    <property type="entry name" value="APH"/>
    <property type="match status" value="1"/>
</dbReference>
<feature type="domain" description="Aminoglycoside phosphotransferase" evidence="1">
    <location>
        <begin position="68"/>
        <end position="243"/>
    </location>
</feature>
<dbReference type="PANTHER" id="PTHR21310">
    <property type="entry name" value="AMINOGLYCOSIDE PHOSPHOTRANSFERASE-RELATED-RELATED"/>
    <property type="match status" value="1"/>
</dbReference>
<dbReference type="Proteomes" id="UP001362999">
    <property type="component" value="Unassembled WGS sequence"/>
</dbReference>
<dbReference type="SUPFAM" id="SSF56112">
    <property type="entry name" value="Protein kinase-like (PK-like)"/>
    <property type="match status" value="1"/>
</dbReference>
<comment type="caution">
    <text evidence="2">The sequence shown here is derived from an EMBL/GenBank/DDBJ whole genome shotgun (WGS) entry which is preliminary data.</text>
</comment>
<dbReference type="InterPro" id="IPR011009">
    <property type="entry name" value="Kinase-like_dom_sf"/>
</dbReference>
<dbReference type="InterPro" id="IPR051678">
    <property type="entry name" value="AGP_Transferase"/>
</dbReference>
<protein>
    <submittedName>
        <fullName evidence="2">Kinase-like domain-containing protein</fullName>
    </submittedName>
</protein>
<organism evidence="2 3">
    <name type="scientific">Favolaschia claudopus</name>
    <dbReference type="NCBI Taxonomy" id="2862362"/>
    <lineage>
        <taxon>Eukaryota</taxon>
        <taxon>Fungi</taxon>
        <taxon>Dikarya</taxon>
        <taxon>Basidiomycota</taxon>
        <taxon>Agaricomycotina</taxon>
        <taxon>Agaricomycetes</taxon>
        <taxon>Agaricomycetidae</taxon>
        <taxon>Agaricales</taxon>
        <taxon>Marasmiineae</taxon>
        <taxon>Mycenaceae</taxon>
        <taxon>Favolaschia</taxon>
    </lineage>
</organism>